<keyword evidence="1" id="KW-0614">Plasmid</keyword>
<reference evidence="1 2" key="1">
    <citation type="journal article" date="2016" name="Microb. Cell Fact.">
        <title>Dissection of exopolysaccharide biosynthesis in Kozakia baliensis.</title>
        <authorList>
            <person name="Brandt J.U."/>
            <person name="Jakob F."/>
            <person name="Behr J."/>
            <person name="Geissler A.J."/>
            <person name="Vogel R.F."/>
        </authorList>
    </citation>
    <scope>NUCLEOTIDE SEQUENCE [LARGE SCALE GENOMIC DNA]</scope>
    <source>
        <strain evidence="1 2">DSM 14400</strain>
        <plasmid evidence="2">Plasmid pkb14400_6 sequence</plasmid>
    </source>
</reference>
<name>A0A1D8UZG3_9PROT</name>
<proteinExistence type="predicted"/>
<dbReference type="Proteomes" id="UP000179145">
    <property type="component" value="Plasmid pKB14400_6"/>
</dbReference>
<accession>A0A1D8UZG3</accession>
<geneLocation type="plasmid" evidence="2">
    <name>pkb14400_6 sequence</name>
</geneLocation>
<sequence length="79" mass="9167">MNLIRDDAQKIFEKFPGRSSVGFVHKLRHCKLARAVYGDEKIKLSFGSLNFGNIEVKEPDRITLEVLPFWLVSFDIRQT</sequence>
<dbReference type="EMBL" id="CP014680">
    <property type="protein sequence ID" value="AOX18932.1"/>
    <property type="molecule type" value="Genomic_DNA"/>
</dbReference>
<protein>
    <submittedName>
        <fullName evidence="1">Uncharacterized protein</fullName>
    </submittedName>
</protein>
<organism evidence="1 2">
    <name type="scientific">Kozakia baliensis</name>
    <dbReference type="NCBI Taxonomy" id="153496"/>
    <lineage>
        <taxon>Bacteria</taxon>
        <taxon>Pseudomonadati</taxon>
        <taxon>Pseudomonadota</taxon>
        <taxon>Alphaproteobacteria</taxon>
        <taxon>Acetobacterales</taxon>
        <taxon>Acetobacteraceae</taxon>
        <taxon>Kozakia</taxon>
    </lineage>
</organism>
<gene>
    <name evidence="1" type="ORF">A0U89_16740</name>
</gene>
<dbReference type="AlphaFoldDB" id="A0A1D8UZG3"/>
<evidence type="ECO:0000313" key="1">
    <source>
        <dbReference type="EMBL" id="AOX18932.1"/>
    </source>
</evidence>
<evidence type="ECO:0000313" key="2">
    <source>
        <dbReference type="Proteomes" id="UP000179145"/>
    </source>
</evidence>
<dbReference type="KEGG" id="kba:A0U89_16740"/>
<keyword evidence="2" id="KW-1185">Reference proteome</keyword>